<sequence>MLRRFFSSSSLIVIGIVLIAIAFISISFLPSQVESNLSTFFGQLGSGGIDVTTGNIYRRIAADRFLLQSAYLFLTGIVLLIAGLFNLKR</sequence>
<gene>
    <name evidence="2" type="ORF">NC998_26820</name>
</gene>
<feature type="transmembrane region" description="Helical" evidence="1">
    <location>
        <begin position="12"/>
        <end position="30"/>
    </location>
</feature>
<reference evidence="2 3" key="1">
    <citation type="submission" date="2022-04" db="EMBL/GenBank/DDBJ databases">
        <title>Positive selection, recombination, and allopatry shape intraspecific diversity of widespread and dominant cyanobacteria.</title>
        <authorList>
            <person name="Wei J."/>
            <person name="Shu W."/>
            <person name="Hu C."/>
        </authorList>
    </citation>
    <scope>NUCLEOTIDE SEQUENCE [LARGE SCALE GENOMIC DNA]</scope>
    <source>
        <strain evidence="2 3">GB2-A4</strain>
    </source>
</reference>
<dbReference type="EMBL" id="JAMPKM010000040">
    <property type="protein sequence ID" value="MEP0820707.1"/>
    <property type="molecule type" value="Genomic_DNA"/>
</dbReference>
<comment type="caution">
    <text evidence="2">The sequence shown here is derived from an EMBL/GenBank/DDBJ whole genome shotgun (WGS) entry which is preliminary data.</text>
</comment>
<accession>A0ABV0JFZ6</accession>
<keyword evidence="1" id="KW-1133">Transmembrane helix</keyword>
<organism evidence="2 3">
    <name type="scientific">Trichocoleus desertorum GB2-A4</name>
    <dbReference type="NCBI Taxonomy" id="2933944"/>
    <lineage>
        <taxon>Bacteria</taxon>
        <taxon>Bacillati</taxon>
        <taxon>Cyanobacteriota</taxon>
        <taxon>Cyanophyceae</taxon>
        <taxon>Leptolyngbyales</taxon>
        <taxon>Trichocoleusaceae</taxon>
        <taxon>Trichocoleus</taxon>
    </lineage>
</organism>
<dbReference type="Proteomes" id="UP001464891">
    <property type="component" value="Unassembled WGS sequence"/>
</dbReference>
<keyword evidence="1" id="KW-0812">Transmembrane</keyword>
<evidence type="ECO:0000256" key="1">
    <source>
        <dbReference type="SAM" id="Phobius"/>
    </source>
</evidence>
<protein>
    <submittedName>
        <fullName evidence="2">Uncharacterized protein</fullName>
    </submittedName>
</protein>
<keyword evidence="3" id="KW-1185">Reference proteome</keyword>
<evidence type="ECO:0000313" key="2">
    <source>
        <dbReference type="EMBL" id="MEP0820707.1"/>
    </source>
</evidence>
<evidence type="ECO:0000313" key="3">
    <source>
        <dbReference type="Proteomes" id="UP001464891"/>
    </source>
</evidence>
<proteinExistence type="predicted"/>
<keyword evidence="1" id="KW-0472">Membrane</keyword>
<name>A0ABV0JFZ6_9CYAN</name>
<feature type="transmembrane region" description="Helical" evidence="1">
    <location>
        <begin position="65"/>
        <end position="87"/>
    </location>
</feature>